<evidence type="ECO:0000313" key="1">
    <source>
        <dbReference type="EMBL" id="EHR48561.1"/>
    </source>
</evidence>
<accession>H5X0A1</accession>
<dbReference type="Gene3D" id="3.30.1310.10">
    <property type="entry name" value="Nucleoid-associated protein YbaB-like domain"/>
    <property type="match status" value="1"/>
</dbReference>
<dbReference type="Pfam" id="PF02575">
    <property type="entry name" value="YbaB_DNA_bd"/>
    <property type="match status" value="1"/>
</dbReference>
<dbReference type="SUPFAM" id="SSF82607">
    <property type="entry name" value="YbaB-like"/>
    <property type="match status" value="1"/>
</dbReference>
<name>H5X0A1_9PSEU</name>
<dbReference type="AlphaFoldDB" id="H5X0A1"/>
<gene>
    <name evidence="1" type="ORF">SacmaDRAFT_0251</name>
</gene>
<reference evidence="1 2" key="1">
    <citation type="journal article" date="2012" name="Stand. Genomic Sci.">
        <title>Genome sequence of the ocean sediment bacterium Saccharomonospora marina type strain (XMU15(T)).</title>
        <authorList>
            <person name="Klenk H.P."/>
            <person name="Lu M."/>
            <person name="Lucas S."/>
            <person name="Lapidus A."/>
            <person name="Copeland A."/>
            <person name="Pitluck S."/>
            <person name="Goodwin L.A."/>
            <person name="Han C."/>
            <person name="Tapia R."/>
            <person name="Brambilla E.M."/>
            <person name="Potter G."/>
            <person name="Land M."/>
            <person name="Ivanova N."/>
            <person name="Rohde M."/>
            <person name="Goker M."/>
            <person name="Detter J.C."/>
            <person name="Li W.J."/>
            <person name="Kyrpides N.C."/>
            <person name="Woyke T."/>
        </authorList>
    </citation>
    <scope>NUCLEOTIDE SEQUENCE [LARGE SCALE GENOMIC DNA]</scope>
    <source>
        <strain evidence="1 2">XMU15</strain>
    </source>
</reference>
<dbReference type="OrthoDB" id="3625992at2"/>
<organism evidence="1 2">
    <name type="scientific">Saccharomonospora marina XMU15</name>
    <dbReference type="NCBI Taxonomy" id="882083"/>
    <lineage>
        <taxon>Bacteria</taxon>
        <taxon>Bacillati</taxon>
        <taxon>Actinomycetota</taxon>
        <taxon>Actinomycetes</taxon>
        <taxon>Pseudonocardiales</taxon>
        <taxon>Pseudonocardiaceae</taxon>
        <taxon>Saccharomonospora</taxon>
    </lineage>
</organism>
<dbReference type="HOGENOM" id="CLU_144751_1_0_11"/>
<sequence length="139" mass="16120">MEFREESVDPVFQDVLDQIQQMAESVPDTQRRMMELTGVAWSDDRMVKVVVGPRGQLVDLEIDPRVFRRPDASELQAKILATSHAAVADVSEQLKEIMESQFPPEIAEIRQKYTPEWEDNFVDLLRSDAEIFAERKEQR</sequence>
<dbReference type="eggNOG" id="COG0718">
    <property type="taxonomic scope" value="Bacteria"/>
</dbReference>
<evidence type="ECO:0008006" key="3">
    <source>
        <dbReference type="Google" id="ProtNLM"/>
    </source>
</evidence>
<dbReference type="STRING" id="882083.SacmaDRAFT_0251"/>
<dbReference type="GO" id="GO:0003677">
    <property type="term" value="F:DNA binding"/>
    <property type="evidence" value="ECO:0007669"/>
    <property type="project" value="InterPro"/>
</dbReference>
<dbReference type="RefSeq" id="WP_009151952.1">
    <property type="nucleotide sequence ID" value="NZ_CM001439.1"/>
</dbReference>
<dbReference type="EMBL" id="CM001439">
    <property type="protein sequence ID" value="EHR48561.1"/>
    <property type="molecule type" value="Genomic_DNA"/>
</dbReference>
<dbReference type="InterPro" id="IPR004401">
    <property type="entry name" value="YbaB/EbfC"/>
</dbReference>
<evidence type="ECO:0000313" key="2">
    <source>
        <dbReference type="Proteomes" id="UP000004926"/>
    </source>
</evidence>
<protein>
    <recommendedName>
        <fullName evidence="3">YbaB/EbfC DNA-binding family protein</fullName>
    </recommendedName>
</protein>
<proteinExistence type="predicted"/>
<keyword evidence="2" id="KW-1185">Reference proteome</keyword>
<dbReference type="InterPro" id="IPR036894">
    <property type="entry name" value="YbaB-like_sf"/>
</dbReference>
<dbReference type="Proteomes" id="UP000004926">
    <property type="component" value="Chromosome"/>
</dbReference>